<evidence type="ECO:0000259" key="11">
    <source>
        <dbReference type="SMART" id="SM00563"/>
    </source>
</evidence>
<dbReference type="EMBL" id="JABDTM020029615">
    <property type="protein sequence ID" value="KAH0807837.1"/>
    <property type="molecule type" value="Genomic_DNA"/>
</dbReference>
<dbReference type="SUPFAM" id="SSF51735">
    <property type="entry name" value="NAD(P)-binding Rossmann-fold domains"/>
    <property type="match status" value="1"/>
</dbReference>
<dbReference type="FunFam" id="3.40.50.720:FF:000143">
    <property type="entry name" value="Fatty acyl-CoA reductase"/>
    <property type="match status" value="1"/>
</dbReference>
<dbReference type="GO" id="GO:0102965">
    <property type="term" value="F:alcohol-forming long-chain fatty acyl-CoA reductase activity"/>
    <property type="evidence" value="ECO:0007669"/>
    <property type="project" value="UniProtKB-EC"/>
</dbReference>
<keyword evidence="6 10" id="KW-1133">Transmembrane helix</keyword>
<dbReference type="CDD" id="cd05236">
    <property type="entry name" value="FAR-N_SDR_e"/>
    <property type="match status" value="1"/>
</dbReference>
<evidence type="ECO:0000313" key="12">
    <source>
        <dbReference type="EMBL" id="KAH0807837.1"/>
    </source>
</evidence>
<reference evidence="12" key="2">
    <citation type="submission" date="2021-08" db="EMBL/GenBank/DDBJ databases">
        <authorList>
            <person name="Eriksson T."/>
        </authorList>
    </citation>
    <scope>NUCLEOTIDE SEQUENCE</scope>
    <source>
        <strain evidence="12">Stoneville</strain>
        <tissue evidence="12">Whole head</tissue>
    </source>
</reference>
<dbReference type="InterPro" id="IPR026055">
    <property type="entry name" value="FAR"/>
</dbReference>
<evidence type="ECO:0000256" key="5">
    <source>
        <dbReference type="ARBA" id="ARBA00022857"/>
    </source>
</evidence>
<dbReference type="Pfam" id="PF03015">
    <property type="entry name" value="Sterile"/>
    <property type="match status" value="1"/>
</dbReference>
<proteinExistence type="inferred from homology"/>
<organism evidence="12 13">
    <name type="scientific">Tenebrio molitor</name>
    <name type="common">Yellow mealworm beetle</name>
    <dbReference type="NCBI Taxonomy" id="7067"/>
    <lineage>
        <taxon>Eukaryota</taxon>
        <taxon>Metazoa</taxon>
        <taxon>Ecdysozoa</taxon>
        <taxon>Arthropoda</taxon>
        <taxon>Hexapoda</taxon>
        <taxon>Insecta</taxon>
        <taxon>Pterygota</taxon>
        <taxon>Neoptera</taxon>
        <taxon>Endopterygota</taxon>
        <taxon>Coleoptera</taxon>
        <taxon>Polyphaga</taxon>
        <taxon>Cucujiformia</taxon>
        <taxon>Tenebrionidae</taxon>
        <taxon>Tenebrio</taxon>
    </lineage>
</organism>
<dbReference type="GO" id="GO:0005777">
    <property type="term" value="C:peroxisome"/>
    <property type="evidence" value="ECO:0007669"/>
    <property type="project" value="TreeGrafter"/>
</dbReference>
<dbReference type="SMART" id="SM00563">
    <property type="entry name" value="PlsC"/>
    <property type="match status" value="1"/>
</dbReference>
<keyword evidence="3 10" id="KW-0444">Lipid biosynthesis</keyword>
<evidence type="ECO:0000256" key="4">
    <source>
        <dbReference type="ARBA" id="ARBA00022692"/>
    </source>
</evidence>
<keyword evidence="8 10" id="KW-0472">Membrane</keyword>
<comment type="caution">
    <text evidence="12">The sequence shown here is derived from an EMBL/GenBank/DDBJ whole genome shotgun (WGS) entry which is preliminary data.</text>
</comment>
<evidence type="ECO:0000256" key="9">
    <source>
        <dbReference type="ARBA" id="ARBA00052530"/>
    </source>
</evidence>
<dbReference type="SUPFAM" id="SSF69593">
    <property type="entry name" value="Glycerol-3-phosphate (1)-acyltransferase"/>
    <property type="match status" value="1"/>
</dbReference>
<accession>A0A8J6H4P6</accession>
<dbReference type="Pfam" id="PF01553">
    <property type="entry name" value="Acyltransferase"/>
    <property type="match status" value="1"/>
</dbReference>
<dbReference type="InterPro" id="IPR013120">
    <property type="entry name" value="FAR_NAD-bd"/>
</dbReference>
<reference evidence="12" key="1">
    <citation type="journal article" date="2020" name="J Insects Food Feed">
        <title>The yellow mealworm (Tenebrio molitor) genome: a resource for the emerging insects as food and feed industry.</title>
        <authorList>
            <person name="Eriksson T."/>
            <person name="Andere A."/>
            <person name="Kelstrup H."/>
            <person name="Emery V."/>
            <person name="Picard C."/>
        </authorList>
    </citation>
    <scope>NUCLEOTIDE SEQUENCE</scope>
    <source>
        <strain evidence="12">Stoneville</strain>
        <tissue evidence="12">Whole head</tissue>
    </source>
</reference>
<evidence type="ECO:0000256" key="10">
    <source>
        <dbReference type="RuleBase" id="RU363097"/>
    </source>
</evidence>
<evidence type="ECO:0000256" key="6">
    <source>
        <dbReference type="ARBA" id="ARBA00022989"/>
    </source>
</evidence>
<gene>
    <name evidence="12" type="ORF">GEV33_014953</name>
</gene>
<dbReference type="Proteomes" id="UP000719412">
    <property type="component" value="Unassembled WGS sequence"/>
</dbReference>
<dbReference type="InterPro" id="IPR033640">
    <property type="entry name" value="FAR_C"/>
</dbReference>
<dbReference type="Gene3D" id="3.40.50.720">
    <property type="entry name" value="NAD(P)-binding Rossmann-like Domain"/>
    <property type="match status" value="1"/>
</dbReference>
<dbReference type="EC" id="1.2.1.84" evidence="10"/>
<dbReference type="GO" id="GO:0016020">
    <property type="term" value="C:membrane"/>
    <property type="evidence" value="ECO:0007669"/>
    <property type="project" value="UniProtKB-SubCell"/>
</dbReference>
<dbReference type="GO" id="GO:0080019">
    <property type="term" value="F:alcohol-forming very long-chain fatty acyl-CoA reductase activity"/>
    <property type="evidence" value="ECO:0007669"/>
    <property type="project" value="InterPro"/>
</dbReference>
<name>A0A8J6H4P6_TENMO</name>
<evidence type="ECO:0000313" key="13">
    <source>
        <dbReference type="Proteomes" id="UP000719412"/>
    </source>
</evidence>
<keyword evidence="13" id="KW-1185">Reference proteome</keyword>
<feature type="transmembrane region" description="Helical" evidence="10">
    <location>
        <begin position="767"/>
        <end position="789"/>
    </location>
</feature>
<dbReference type="Pfam" id="PF07993">
    <property type="entry name" value="NAD_binding_4"/>
    <property type="match status" value="1"/>
</dbReference>
<evidence type="ECO:0000256" key="7">
    <source>
        <dbReference type="ARBA" id="ARBA00023098"/>
    </source>
</evidence>
<keyword evidence="5 10" id="KW-0521">NADP</keyword>
<evidence type="ECO:0000256" key="3">
    <source>
        <dbReference type="ARBA" id="ARBA00022516"/>
    </source>
</evidence>
<feature type="domain" description="Phospholipid/glycerol acyltransferase" evidence="11">
    <location>
        <begin position="79"/>
        <end position="206"/>
    </location>
</feature>
<dbReference type="InterPro" id="IPR036291">
    <property type="entry name" value="NAD(P)-bd_dom_sf"/>
</dbReference>
<feature type="transmembrane region" description="Helical" evidence="10">
    <location>
        <begin position="12"/>
        <end position="34"/>
    </location>
</feature>
<dbReference type="CDD" id="cd09071">
    <property type="entry name" value="FAR_C"/>
    <property type="match status" value="1"/>
</dbReference>
<dbReference type="PANTHER" id="PTHR11011:SF61">
    <property type="entry name" value="FATTY ACYL-COA REDUCTASE"/>
    <property type="match status" value="1"/>
</dbReference>
<dbReference type="GO" id="GO:0016746">
    <property type="term" value="F:acyltransferase activity"/>
    <property type="evidence" value="ECO:0007669"/>
    <property type="project" value="InterPro"/>
</dbReference>
<comment type="similarity">
    <text evidence="2 10">Belongs to the fatty acyl-CoA reductase family.</text>
</comment>
<keyword evidence="10" id="KW-0560">Oxidoreductase</keyword>
<evidence type="ECO:0000256" key="2">
    <source>
        <dbReference type="ARBA" id="ARBA00005928"/>
    </source>
</evidence>
<dbReference type="CDD" id="cd07990">
    <property type="entry name" value="LPLAT_LCLAT1-like"/>
    <property type="match status" value="1"/>
</dbReference>
<dbReference type="AlphaFoldDB" id="A0A8J6H4P6"/>
<dbReference type="GO" id="GO:0035336">
    <property type="term" value="P:long-chain fatty-acyl-CoA metabolic process"/>
    <property type="evidence" value="ECO:0007669"/>
    <property type="project" value="TreeGrafter"/>
</dbReference>
<dbReference type="InterPro" id="IPR002123">
    <property type="entry name" value="Plipid/glycerol_acylTrfase"/>
</dbReference>
<sequence>MGLLKGWLYCLLWYTSILAGYAGLFCPLLPVLFFSNKLYRCCTDALFTFWQYYPTVLLETLCGCDIQVSGDAIQTTETSLIVMNHRTRTDWNFLWPTMYHCVYGKNRYRHPTKFVLKDVIRHIPGPGWVMQLACFVYIKRCWLLDKLSLQRVVEYFADLSYKYSLLVFPEGTDLTAATKSKSDDYARKHGLQSYDYVLHPRTTGFVFLAQQLLVRRAIDAVYDVTLVYPDLVPQTESVLLRGDFPKQEGLRDFLEKRWLDKERTLREYHVTGQFLHGGILKKESKSELMSALVFWTLLPLLVLYVLWMVEWFRFLVLGHTVFLLLVNLTTDGFQDFEIGLYNLKKKLFRTKRETELVKVGRFDSVVAGKGLSRVKDFKLLEKREACQRERGKGEIAVYAAGVSPKMAASPEPLDQSRDRFYETMKDRTLLITGGTGFVGKVLIEKVLRVNDVKKIFILVRTKKGKNPAERFPEVFNNPLFDQVKKMKGESVMKKIHLVAGDVAAPKLGLSDDDRAMLAEETEFIFHGAATIRFDEALRTAVLLNVRGTKLMLELAKECKRLVVFCHLSTAYCHLNERILYEKMYPPPADPESVIRTCEMMSNDVINSITDKLLDGMPNTYAFTKALGEGLVNEQMDKLPVIILRPSVIMPILKEPIPGWTDNLNGPMGLLIAAGKGVLRTMYCQGEAYADYLPVDIVANTMIACVCDYVLFGAVRRVYNITSSAEHKITFEEMVTMGRETVYKKIPFNGVFWYPGGSMKQSRFLHNLAFFMYQWLPAVVIDVLLVCLGYKPVLKRVQRRIHKGYEVFEYYANRQWDFDNDASMKARGLLTAREREIYKVDGDGIKYEDYVEDCIRASRKYILGESDETIPAAKRHMLV</sequence>
<keyword evidence="4 10" id="KW-0812">Transmembrane</keyword>
<dbReference type="PANTHER" id="PTHR11011">
    <property type="entry name" value="MALE STERILITY PROTEIN 2-RELATED"/>
    <property type="match status" value="1"/>
</dbReference>
<protein>
    <recommendedName>
        <fullName evidence="10">Fatty acyl-CoA reductase</fullName>
        <ecNumber evidence="10">1.2.1.84</ecNumber>
    </recommendedName>
</protein>
<evidence type="ECO:0000256" key="1">
    <source>
        <dbReference type="ARBA" id="ARBA00004141"/>
    </source>
</evidence>
<evidence type="ECO:0000256" key="8">
    <source>
        <dbReference type="ARBA" id="ARBA00023136"/>
    </source>
</evidence>
<comment type="function">
    <text evidence="10">Catalyzes the reduction of fatty acyl-CoA to fatty alcohols.</text>
</comment>
<feature type="transmembrane region" description="Helical" evidence="10">
    <location>
        <begin position="288"/>
        <end position="307"/>
    </location>
</feature>
<keyword evidence="7 10" id="KW-0443">Lipid metabolism</keyword>
<comment type="catalytic activity">
    <reaction evidence="9 10">
        <text>a long-chain fatty acyl-CoA + 2 NADPH + 2 H(+) = a long-chain primary fatty alcohol + 2 NADP(+) + CoA</text>
        <dbReference type="Rhea" id="RHEA:52716"/>
        <dbReference type="ChEBI" id="CHEBI:15378"/>
        <dbReference type="ChEBI" id="CHEBI:57287"/>
        <dbReference type="ChEBI" id="CHEBI:57783"/>
        <dbReference type="ChEBI" id="CHEBI:58349"/>
        <dbReference type="ChEBI" id="CHEBI:77396"/>
        <dbReference type="ChEBI" id="CHEBI:83139"/>
        <dbReference type="EC" id="1.2.1.84"/>
    </reaction>
</comment>
<comment type="subcellular location">
    <subcellularLocation>
        <location evidence="1">Membrane</location>
        <topology evidence="1">Multi-pass membrane protein</topology>
    </subcellularLocation>
</comment>